<keyword evidence="13" id="KW-1185">Reference proteome</keyword>
<dbReference type="InterPro" id="IPR013087">
    <property type="entry name" value="Znf_C2H2_type"/>
</dbReference>
<dbReference type="SUPFAM" id="SSF57667">
    <property type="entry name" value="beta-beta-alpha zinc fingers"/>
    <property type="match status" value="1"/>
</dbReference>
<evidence type="ECO:0000256" key="3">
    <source>
        <dbReference type="ARBA" id="ARBA00022737"/>
    </source>
</evidence>
<sequence length="62" mass="6802">RCREKAHACGVCGKRFAYGHSLKVHERVHTGDRPFGCALCGKAFKQSNALASHARVHTGERP</sequence>
<feature type="non-terminal residue" evidence="12">
    <location>
        <position position="62"/>
    </location>
</feature>
<proteinExistence type="predicted"/>
<dbReference type="Proteomes" id="UP000570288">
    <property type="component" value="Unassembled WGS sequence"/>
</dbReference>
<dbReference type="SMART" id="SM00355">
    <property type="entry name" value="ZnF_C2H2"/>
    <property type="match status" value="2"/>
</dbReference>
<keyword evidence="6" id="KW-0805">Transcription regulation</keyword>
<keyword evidence="5" id="KW-0862">Zinc</keyword>
<accession>A0A7L2R2E3</accession>
<dbReference type="PANTHER" id="PTHR24394:SF44">
    <property type="entry name" value="ZINC FINGER PROTEIN 271-LIKE"/>
    <property type="match status" value="1"/>
</dbReference>
<evidence type="ECO:0000256" key="7">
    <source>
        <dbReference type="ARBA" id="ARBA00023125"/>
    </source>
</evidence>
<dbReference type="InterPro" id="IPR036236">
    <property type="entry name" value="Znf_C2H2_sf"/>
</dbReference>
<dbReference type="PROSITE" id="PS00028">
    <property type="entry name" value="ZINC_FINGER_C2H2_1"/>
    <property type="match status" value="2"/>
</dbReference>
<evidence type="ECO:0000256" key="2">
    <source>
        <dbReference type="ARBA" id="ARBA00022723"/>
    </source>
</evidence>
<dbReference type="EMBL" id="VYZR01185947">
    <property type="protein sequence ID" value="NXS03410.1"/>
    <property type="molecule type" value="Genomic_DNA"/>
</dbReference>
<feature type="domain" description="C2H2-type" evidence="11">
    <location>
        <begin position="35"/>
        <end position="62"/>
    </location>
</feature>
<evidence type="ECO:0000256" key="9">
    <source>
        <dbReference type="ARBA" id="ARBA00023242"/>
    </source>
</evidence>
<dbReference type="GO" id="GO:0008270">
    <property type="term" value="F:zinc ion binding"/>
    <property type="evidence" value="ECO:0007669"/>
    <property type="project" value="UniProtKB-KW"/>
</dbReference>
<keyword evidence="7" id="KW-0238">DNA-binding</keyword>
<evidence type="ECO:0000256" key="5">
    <source>
        <dbReference type="ARBA" id="ARBA00022833"/>
    </source>
</evidence>
<evidence type="ECO:0000313" key="12">
    <source>
        <dbReference type="EMBL" id="NXS03410.1"/>
    </source>
</evidence>
<comment type="caution">
    <text evidence="12">The sequence shown here is derived from an EMBL/GenBank/DDBJ whole genome shotgun (WGS) entry which is preliminary data.</text>
</comment>
<evidence type="ECO:0000256" key="4">
    <source>
        <dbReference type="ARBA" id="ARBA00022771"/>
    </source>
</evidence>
<gene>
    <name evidence="12" type="primary">Znf24</name>
    <name evidence="12" type="ORF">OXYMAD_R09614</name>
</gene>
<dbReference type="FunFam" id="3.30.160.60:FF:000322">
    <property type="entry name" value="GDNF-inducible zinc finger protein 1"/>
    <property type="match status" value="1"/>
</dbReference>
<dbReference type="OrthoDB" id="3437960at2759"/>
<dbReference type="GO" id="GO:0003677">
    <property type="term" value="F:DNA binding"/>
    <property type="evidence" value="ECO:0007669"/>
    <property type="project" value="UniProtKB-KW"/>
</dbReference>
<dbReference type="GO" id="GO:0000981">
    <property type="term" value="F:DNA-binding transcription factor activity, RNA polymerase II-specific"/>
    <property type="evidence" value="ECO:0007669"/>
    <property type="project" value="TreeGrafter"/>
</dbReference>
<evidence type="ECO:0000256" key="10">
    <source>
        <dbReference type="PROSITE-ProRule" id="PRU00042"/>
    </source>
</evidence>
<dbReference type="Gene3D" id="3.30.160.60">
    <property type="entry name" value="Classic Zinc Finger"/>
    <property type="match status" value="2"/>
</dbReference>
<organism evidence="12 13">
    <name type="scientific">Oxylabes madagascariensis</name>
    <name type="common">white-throated Oxylabes</name>
    <dbReference type="NCBI Taxonomy" id="98144"/>
    <lineage>
        <taxon>Eukaryota</taxon>
        <taxon>Metazoa</taxon>
        <taxon>Chordata</taxon>
        <taxon>Craniata</taxon>
        <taxon>Vertebrata</taxon>
        <taxon>Euteleostomi</taxon>
        <taxon>Archelosauria</taxon>
        <taxon>Archosauria</taxon>
        <taxon>Dinosauria</taxon>
        <taxon>Saurischia</taxon>
        <taxon>Theropoda</taxon>
        <taxon>Coelurosauria</taxon>
        <taxon>Aves</taxon>
        <taxon>Neognathae</taxon>
        <taxon>Neoaves</taxon>
        <taxon>Telluraves</taxon>
        <taxon>Australaves</taxon>
        <taxon>Passeriformes</taxon>
        <taxon>Sylvioidea</taxon>
        <taxon>Timaliidae</taxon>
        <taxon>Oxylabes</taxon>
    </lineage>
</organism>
<dbReference type="PANTHER" id="PTHR24394">
    <property type="entry name" value="ZINC FINGER PROTEIN"/>
    <property type="match status" value="1"/>
</dbReference>
<evidence type="ECO:0000256" key="8">
    <source>
        <dbReference type="ARBA" id="ARBA00023163"/>
    </source>
</evidence>
<keyword evidence="9" id="KW-0539">Nucleus</keyword>
<comment type="subcellular location">
    <subcellularLocation>
        <location evidence="1">Nucleus</location>
    </subcellularLocation>
</comment>
<reference evidence="12 13" key="1">
    <citation type="submission" date="2019-09" db="EMBL/GenBank/DDBJ databases">
        <title>Bird 10,000 Genomes (B10K) Project - Family phase.</title>
        <authorList>
            <person name="Zhang G."/>
        </authorList>
    </citation>
    <scope>NUCLEOTIDE SEQUENCE [LARGE SCALE GENOMIC DNA]</scope>
    <source>
        <strain evidence="12">B10K-DU-002-81</strain>
    </source>
</reference>
<name>A0A7L2R2E3_9PASS</name>
<dbReference type="PROSITE" id="PS50157">
    <property type="entry name" value="ZINC_FINGER_C2H2_2"/>
    <property type="match status" value="2"/>
</dbReference>
<dbReference type="Pfam" id="PF00096">
    <property type="entry name" value="zf-C2H2"/>
    <property type="match status" value="2"/>
</dbReference>
<feature type="domain" description="C2H2-type" evidence="11">
    <location>
        <begin position="7"/>
        <end position="34"/>
    </location>
</feature>
<dbReference type="GO" id="GO:0005634">
    <property type="term" value="C:nucleus"/>
    <property type="evidence" value="ECO:0007669"/>
    <property type="project" value="UniProtKB-SubCell"/>
</dbReference>
<evidence type="ECO:0000256" key="6">
    <source>
        <dbReference type="ARBA" id="ARBA00023015"/>
    </source>
</evidence>
<keyword evidence="3" id="KW-0677">Repeat</keyword>
<dbReference type="AlphaFoldDB" id="A0A7L2R2E3"/>
<evidence type="ECO:0000259" key="11">
    <source>
        <dbReference type="PROSITE" id="PS50157"/>
    </source>
</evidence>
<evidence type="ECO:0000256" key="1">
    <source>
        <dbReference type="ARBA" id="ARBA00004123"/>
    </source>
</evidence>
<keyword evidence="8" id="KW-0804">Transcription</keyword>
<feature type="non-terminal residue" evidence="12">
    <location>
        <position position="1"/>
    </location>
</feature>
<evidence type="ECO:0000313" key="13">
    <source>
        <dbReference type="Proteomes" id="UP000570288"/>
    </source>
</evidence>
<keyword evidence="2" id="KW-0479">Metal-binding</keyword>
<dbReference type="FunFam" id="3.30.160.60:FF:000417">
    <property type="entry name" value="Zinc finger protein"/>
    <property type="match status" value="1"/>
</dbReference>
<protein>
    <submittedName>
        <fullName evidence="12">ZNF24 protein</fullName>
    </submittedName>
</protein>
<keyword evidence="4 10" id="KW-0863">Zinc-finger</keyword>